<dbReference type="OMA" id="WQANVEC"/>
<dbReference type="OrthoDB" id="5342685at2759"/>
<dbReference type="HOGENOM" id="CLU_618244_0_0_1"/>
<evidence type="ECO:0000256" key="1">
    <source>
        <dbReference type="SAM" id="MobiDB-lite"/>
    </source>
</evidence>
<organism evidence="2 3">
    <name type="scientific">Ophiostoma piceae (strain UAMH 11346)</name>
    <name type="common">Sap stain fungus</name>
    <dbReference type="NCBI Taxonomy" id="1262450"/>
    <lineage>
        <taxon>Eukaryota</taxon>
        <taxon>Fungi</taxon>
        <taxon>Dikarya</taxon>
        <taxon>Ascomycota</taxon>
        <taxon>Pezizomycotina</taxon>
        <taxon>Sordariomycetes</taxon>
        <taxon>Sordariomycetidae</taxon>
        <taxon>Ophiostomatales</taxon>
        <taxon>Ophiostomataceae</taxon>
        <taxon>Ophiostoma</taxon>
    </lineage>
</organism>
<name>S3C7N9_OPHP1</name>
<keyword evidence="3" id="KW-1185">Reference proteome</keyword>
<proteinExistence type="predicted"/>
<dbReference type="EMBL" id="KE148149">
    <property type="protein sequence ID" value="EPE07971.1"/>
    <property type="molecule type" value="Genomic_DNA"/>
</dbReference>
<dbReference type="SUPFAM" id="SSF52540">
    <property type="entry name" value="P-loop containing nucleoside triphosphate hydrolases"/>
    <property type="match status" value="1"/>
</dbReference>
<reference evidence="2 3" key="1">
    <citation type="journal article" date="2013" name="BMC Genomics">
        <title>The genome and transcriptome of the pine saprophyte Ophiostoma piceae, and a comparison with the bark beetle-associated pine pathogen Grosmannia clavigera.</title>
        <authorList>
            <person name="Haridas S."/>
            <person name="Wang Y."/>
            <person name="Lim L."/>
            <person name="Massoumi Alamouti S."/>
            <person name="Jackman S."/>
            <person name="Docking R."/>
            <person name="Robertson G."/>
            <person name="Birol I."/>
            <person name="Bohlmann J."/>
            <person name="Breuil C."/>
        </authorList>
    </citation>
    <scope>NUCLEOTIDE SEQUENCE [LARGE SCALE GENOMIC DNA]</scope>
    <source>
        <strain evidence="2 3">UAMH 11346</strain>
    </source>
</reference>
<dbReference type="InterPro" id="IPR050055">
    <property type="entry name" value="EF-Tu_GTPase"/>
</dbReference>
<feature type="compositionally biased region" description="Low complexity" evidence="1">
    <location>
        <begin position="304"/>
        <end position="320"/>
    </location>
</feature>
<dbReference type="InterPro" id="IPR027417">
    <property type="entry name" value="P-loop_NTPase"/>
</dbReference>
<evidence type="ECO:0000313" key="3">
    <source>
        <dbReference type="Proteomes" id="UP000016923"/>
    </source>
</evidence>
<protein>
    <submittedName>
        <fullName evidence="2">Gtp-binding protein</fullName>
    </submittedName>
</protein>
<evidence type="ECO:0000313" key="2">
    <source>
        <dbReference type="EMBL" id="EPE07971.1"/>
    </source>
</evidence>
<accession>S3C7N9</accession>
<sequence>MASGMTSTVTQELVGYSGESIINYTNPNIESWFGIHDFAKNGRLVFISDSAGHPRFRRTTLRGLVGWAPHWTFLCLSAVPETPGNSGGAAGSAHEGHGSAAALSKDHLDLCLKLGLPLAIVLTKSDLVNKESLKRVLSPIWAAVKGAGRAPRLIQSKEKFPEWARTVCDADVSTIRSVLSSVRDSGDFRATVPVILQSSVTGDGTGLMHALLRELPLPPKPLAHDYLGMVINQEQPETLFHIEDRYNRPASYATSGLTWQANVECVVSGYLRFGRLELGQTVTVGPFPIDEEVAEAAQLDDKTASPSRSSLPSSHASPRAPFSEVARSALKNVIPATCVQGEWRQVRIVSIRNLRMSVQSLEADQVGTLGLALAGSAYAAGEDSALRPLKPRRGMVVAVPNKYMTEHNLELQAAAVITAYFSDTAIRLLSAGTPVTIYIASVRAQARVAKIWSSPPVRPIAGVDDGKAGPAGHMDDDVFGLEPISDAANNSAEQGYCVRLELLFSREWVELGSKIVILEGASREGTVLDGFVGTVVKVSET</sequence>
<dbReference type="eggNOG" id="KOG1143">
    <property type="taxonomic scope" value="Eukaryota"/>
</dbReference>
<gene>
    <name evidence="2" type="ORF">F503_00754</name>
</gene>
<feature type="region of interest" description="Disordered" evidence="1">
    <location>
        <begin position="297"/>
        <end position="320"/>
    </location>
</feature>
<dbReference type="GO" id="GO:0003746">
    <property type="term" value="F:translation elongation factor activity"/>
    <property type="evidence" value="ECO:0007669"/>
    <property type="project" value="TreeGrafter"/>
</dbReference>
<dbReference type="VEuPathDB" id="FungiDB:F503_00754"/>
<dbReference type="PANTHER" id="PTHR43721:SF30">
    <property type="entry name" value="TR-TYPE G DOMAIN-CONTAINING PROTEIN"/>
    <property type="match status" value="1"/>
</dbReference>
<dbReference type="Gene3D" id="3.40.50.300">
    <property type="entry name" value="P-loop containing nucleotide triphosphate hydrolases"/>
    <property type="match status" value="1"/>
</dbReference>
<dbReference type="AlphaFoldDB" id="S3C7N9"/>
<dbReference type="Proteomes" id="UP000016923">
    <property type="component" value="Unassembled WGS sequence"/>
</dbReference>
<dbReference type="PANTHER" id="PTHR43721">
    <property type="entry name" value="ELONGATION FACTOR TU-RELATED"/>
    <property type="match status" value="1"/>
</dbReference>